<proteinExistence type="predicted"/>
<comment type="caution">
    <text evidence="2">The sequence shown here is derived from an EMBL/GenBank/DDBJ whole genome shotgun (WGS) entry which is preliminary data.</text>
</comment>
<feature type="region of interest" description="Disordered" evidence="1">
    <location>
        <begin position="1"/>
        <end position="54"/>
    </location>
</feature>
<feature type="compositionally biased region" description="Basic and acidic residues" evidence="1">
    <location>
        <begin position="42"/>
        <end position="54"/>
    </location>
</feature>
<feature type="compositionally biased region" description="Polar residues" evidence="1">
    <location>
        <begin position="399"/>
        <end position="414"/>
    </location>
</feature>
<feature type="region of interest" description="Disordered" evidence="1">
    <location>
        <begin position="264"/>
        <end position="298"/>
    </location>
</feature>
<dbReference type="EMBL" id="VSRR010009219">
    <property type="protein sequence ID" value="MPC49988.1"/>
    <property type="molecule type" value="Genomic_DNA"/>
</dbReference>
<dbReference type="AlphaFoldDB" id="A0A5B7FYP5"/>
<evidence type="ECO:0000313" key="2">
    <source>
        <dbReference type="EMBL" id="MPC49988.1"/>
    </source>
</evidence>
<dbReference type="Proteomes" id="UP000324222">
    <property type="component" value="Unassembled WGS sequence"/>
</dbReference>
<sequence length="568" mass="59777">MAKMKSRERKGTTSAHNSTTRRERVARGSVLPPAPGGVQDAWEGRSRASTRTSERFKWRPNRAIASQSCARRNMVYFTDSCIREICVRRARSCVGCKRWLPGEALEPHSRCVSCRPTMCSAEDRCSQCSHLSLLQFQAYVKDAEKRSAKEKKRAKSSGGSSEKCSRRQEPASEAPWASKFVAVEVDLAAMKASIGQLLVVLLPPASGSAFSVFADGGASVRSAPRLVPGVAGPRSSPGSGPSVVAAGSSGASLSVSPLPGLAPGVSGGQAPSVPSLTPELAVRGSGSGREGVQSSAVSGSSLDFSGFRGVSFSVALLPTVTPAVLSRPVAAGADPGGAVVSQAADTGWSLFSEEVDEVFDDVPTGEAGSPDEEGGSSFCELITSVRESLGLPMPSSLASTLQTRVEHTSGTSRPGPTPLVLPRSPLALEFRREQLDCSLGISNPASARFTLPRRQAVVRNLPNTYGDWERRQLMSSPIGPHLFDGQTLATVEQRELESLQRSLVSQIARGLASSAQGVRAKASGAVGSRRLVPAALPLVLPPPALKVSGFFRSRGIFRGRSRGCWGSR</sequence>
<gene>
    <name evidence="2" type="ORF">E2C01_043806</name>
</gene>
<name>A0A5B7FYP5_PORTR</name>
<reference evidence="2 3" key="1">
    <citation type="submission" date="2019-05" db="EMBL/GenBank/DDBJ databases">
        <title>Another draft genome of Portunus trituberculatus and its Hox gene families provides insights of decapod evolution.</title>
        <authorList>
            <person name="Jeong J.-H."/>
            <person name="Song I."/>
            <person name="Kim S."/>
            <person name="Choi T."/>
            <person name="Kim D."/>
            <person name="Ryu S."/>
            <person name="Kim W."/>
        </authorList>
    </citation>
    <scope>NUCLEOTIDE SEQUENCE [LARGE SCALE GENOMIC DNA]</scope>
    <source>
        <tissue evidence="2">Muscle</tissue>
    </source>
</reference>
<keyword evidence="3" id="KW-1185">Reference proteome</keyword>
<organism evidence="2 3">
    <name type="scientific">Portunus trituberculatus</name>
    <name type="common">Swimming crab</name>
    <name type="synonym">Neptunus trituberculatus</name>
    <dbReference type="NCBI Taxonomy" id="210409"/>
    <lineage>
        <taxon>Eukaryota</taxon>
        <taxon>Metazoa</taxon>
        <taxon>Ecdysozoa</taxon>
        <taxon>Arthropoda</taxon>
        <taxon>Crustacea</taxon>
        <taxon>Multicrustacea</taxon>
        <taxon>Malacostraca</taxon>
        <taxon>Eumalacostraca</taxon>
        <taxon>Eucarida</taxon>
        <taxon>Decapoda</taxon>
        <taxon>Pleocyemata</taxon>
        <taxon>Brachyura</taxon>
        <taxon>Eubrachyura</taxon>
        <taxon>Portunoidea</taxon>
        <taxon>Portunidae</taxon>
        <taxon>Portuninae</taxon>
        <taxon>Portunus</taxon>
    </lineage>
</organism>
<feature type="region of interest" description="Disordered" evidence="1">
    <location>
        <begin position="147"/>
        <end position="170"/>
    </location>
</feature>
<protein>
    <submittedName>
        <fullName evidence="2">Uncharacterized protein</fullName>
    </submittedName>
</protein>
<evidence type="ECO:0000256" key="1">
    <source>
        <dbReference type="SAM" id="MobiDB-lite"/>
    </source>
</evidence>
<accession>A0A5B7FYP5</accession>
<evidence type="ECO:0000313" key="3">
    <source>
        <dbReference type="Proteomes" id="UP000324222"/>
    </source>
</evidence>
<feature type="region of interest" description="Disordered" evidence="1">
    <location>
        <begin position="399"/>
        <end position="420"/>
    </location>
</feature>